<dbReference type="GO" id="GO:0006508">
    <property type="term" value="P:proteolysis"/>
    <property type="evidence" value="ECO:0007669"/>
    <property type="project" value="InterPro"/>
</dbReference>
<sequence>MKFKYHQYNLQHPFVKNKQLLRPIIPVSIGYKNRSFYFEALIDSGSDFNIFPKELAEKLGINLQNKRNVHFSGIESGLNEGFIASANLGIGNFAINTKIVFSDSAGSKGILGQFGFFDKFVVKFDLIKKEIELRLRK</sequence>
<dbReference type="InterPro" id="IPR001969">
    <property type="entry name" value="Aspartic_peptidase_AS"/>
</dbReference>
<dbReference type="GO" id="GO:0004190">
    <property type="term" value="F:aspartic-type endopeptidase activity"/>
    <property type="evidence" value="ECO:0007669"/>
    <property type="project" value="InterPro"/>
</dbReference>
<gene>
    <name evidence="1" type="ORF">US99_C0012G0009</name>
</gene>
<dbReference type="InterPro" id="IPR021109">
    <property type="entry name" value="Peptidase_aspartic_dom_sf"/>
</dbReference>
<evidence type="ECO:0000313" key="2">
    <source>
        <dbReference type="Proteomes" id="UP000034324"/>
    </source>
</evidence>
<proteinExistence type="predicted"/>
<evidence type="ECO:0000313" key="1">
    <source>
        <dbReference type="EMBL" id="KKQ78752.1"/>
    </source>
</evidence>
<dbReference type="EMBL" id="LBVC01000012">
    <property type="protein sequence ID" value="KKQ78752.1"/>
    <property type="molecule type" value="Genomic_DNA"/>
</dbReference>
<accession>A0A0G0KJ07</accession>
<organism evidence="1 2">
    <name type="scientific">Candidatus Daviesbacteria bacterium GW2011_GWF2_38_6</name>
    <dbReference type="NCBI Taxonomy" id="1618432"/>
    <lineage>
        <taxon>Bacteria</taxon>
        <taxon>Candidatus Daviesiibacteriota</taxon>
    </lineage>
</organism>
<name>A0A0G0KJ07_9BACT</name>
<dbReference type="Gene3D" id="2.40.70.10">
    <property type="entry name" value="Acid Proteases"/>
    <property type="match status" value="1"/>
</dbReference>
<dbReference type="Pfam" id="PF13650">
    <property type="entry name" value="Asp_protease_2"/>
    <property type="match status" value="1"/>
</dbReference>
<evidence type="ECO:0008006" key="3">
    <source>
        <dbReference type="Google" id="ProtNLM"/>
    </source>
</evidence>
<reference evidence="1 2" key="1">
    <citation type="journal article" date="2015" name="Nature">
        <title>rRNA introns, odd ribosomes, and small enigmatic genomes across a large radiation of phyla.</title>
        <authorList>
            <person name="Brown C.T."/>
            <person name="Hug L.A."/>
            <person name="Thomas B.C."/>
            <person name="Sharon I."/>
            <person name="Castelle C.J."/>
            <person name="Singh A."/>
            <person name="Wilkins M.J."/>
            <person name="Williams K.H."/>
            <person name="Banfield J.F."/>
        </authorList>
    </citation>
    <scope>NUCLEOTIDE SEQUENCE [LARGE SCALE GENOMIC DNA]</scope>
</reference>
<dbReference type="AlphaFoldDB" id="A0A0G0KJ07"/>
<dbReference type="Proteomes" id="UP000034324">
    <property type="component" value="Unassembled WGS sequence"/>
</dbReference>
<protein>
    <recommendedName>
        <fullName evidence="3">Peptidase A2 domain-containing protein</fullName>
    </recommendedName>
</protein>
<dbReference type="SUPFAM" id="SSF50630">
    <property type="entry name" value="Acid proteases"/>
    <property type="match status" value="1"/>
</dbReference>
<comment type="caution">
    <text evidence="1">The sequence shown here is derived from an EMBL/GenBank/DDBJ whole genome shotgun (WGS) entry which is preliminary data.</text>
</comment>
<dbReference type="PROSITE" id="PS00141">
    <property type="entry name" value="ASP_PROTEASE"/>
    <property type="match status" value="1"/>
</dbReference>